<comment type="caution">
    <text evidence="1">The sequence shown here is derived from an EMBL/GenBank/DDBJ whole genome shotgun (WGS) entry which is preliminary data.</text>
</comment>
<name>A0ABP8U8F1_9ACTN</name>
<organism evidence="1 2">
    <name type="scientific">Actinoallomurus vinaceus</name>
    <dbReference type="NCBI Taxonomy" id="1080074"/>
    <lineage>
        <taxon>Bacteria</taxon>
        <taxon>Bacillati</taxon>
        <taxon>Actinomycetota</taxon>
        <taxon>Actinomycetes</taxon>
        <taxon>Streptosporangiales</taxon>
        <taxon>Thermomonosporaceae</taxon>
        <taxon>Actinoallomurus</taxon>
    </lineage>
</organism>
<dbReference type="EMBL" id="BAABHK010000004">
    <property type="protein sequence ID" value="GAA4626218.1"/>
    <property type="molecule type" value="Genomic_DNA"/>
</dbReference>
<gene>
    <name evidence="1" type="ORF">GCM10023196_033530</name>
</gene>
<accession>A0ABP8U8F1</accession>
<proteinExistence type="predicted"/>
<keyword evidence="2" id="KW-1185">Reference proteome</keyword>
<protein>
    <submittedName>
        <fullName evidence="1">Uncharacterized protein</fullName>
    </submittedName>
</protein>
<evidence type="ECO:0000313" key="2">
    <source>
        <dbReference type="Proteomes" id="UP001501442"/>
    </source>
</evidence>
<sequence>MPVGRGNVPLERTFFTLRERARGKFMHVRCCALRGVHHIGMLSTVGRIRFRRGDPSVSNETAALARTRITYLESLGDELRGRGFAVRLTVPRVGPPSLHVVNPQVSVLAEHILAENSTDGWWYWWSWAERIARVDDLDDAVERVIRVLATTGEHD</sequence>
<evidence type="ECO:0000313" key="1">
    <source>
        <dbReference type="EMBL" id="GAA4626218.1"/>
    </source>
</evidence>
<reference evidence="2" key="1">
    <citation type="journal article" date="2019" name="Int. J. Syst. Evol. Microbiol.">
        <title>The Global Catalogue of Microorganisms (GCM) 10K type strain sequencing project: providing services to taxonomists for standard genome sequencing and annotation.</title>
        <authorList>
            <consortium name="The Broad Institute Genomics Platform"/>
            <consortium name="The Broad Institute Genome Sequencing Center for Infectious Disease"/>
            <person name="Wu L."/>
            <person name="Ma J."/>
        </authorList>
    </citation>
    <scope>NUCLEOTIDE SEQUENCE [LARGE SCALE GENOMIC DNA]</scope>
    <source>
        <strain evidence="2">JCM 17939</strain>
    </source>
</reference>
<dbReference type="Proteomes" id="UP001501442">
    <property type="component" value="Unassembled WGS sequence"/>
</dbReference>